<dbReference type="Pfam" id="PF00550">
    <property type="entry name" value="PP-binding"/>
    <property type="match status" value="1"/>
</dbReference>
<sequence>MSTEMSTEEIRAFVLASLSEMNYSVVGVDDDTPLGPAGADLESLSLAELGVRVEERFGVRFDDDEAEQLGTMTVGEFGAAVAARILSTPAAGH</sequence>
<dbReference type="Gene3D" id="1.10.1200.10">
    <property type="entry name" value="ACP-like"/>
    <property type="match status" value="1"/>
</dbReference>
<comment type="caution">
    <text evidence="2">The sequence shown here is derived from an EMBL/GenBank/DDBJ whole genome shotgun (WGS) entry which is preliminary data.</text>
</comment>
<gene>
    <name evidence="2" type="ORF">ACEZDE_03210</name>
</gene>
<name>A0ABV6VPI7_9ACTN</name>
<evidence type="ECO:0000313" key="3">
    <source>
        <dbReference type="Proteomes" id="UP001592531"/>
    </source>
</evidence>
<accession>A0ABV6VPI7</accession>
<reference evidence="2 3" key="1">
    <citation type="submission" date="2024-09" db="EMBL/GenBank/DDBJ databases">
        <authorList>
            <person name="Lee S.D."/>
        </authorList>
    </citation>
    <scope>NUCLEOTIDE SEQUENCE [LARGE SCALE GENOMIC DNA]</scope>
    <source>
        <strain evidence="2 3">N8-3</strain>
    </source>
</reference>
<dbReference type="SUPFAM" id="SSF47336">
    <property type="entry name" value="ACP-like"/>
    <property type="match status" value="1"/>
</dbReference>
<proteinExistence type="predicted"/>
<dbReference type="InterPro" id="IPR009081">
    <property type="entry name" value="PP-bd_ACP"/>
</dbReference>
<dbReference type="RefSeq" id="WP_380531742.1">
    <property type="nucleotide sequence ID" value="NZ_JBHFAB010000002.1"/>
</dbReference>
<evidence type="ECO:0000259" key="1">
    <source>
        <dbReference type="PROSITE" id="PS50075"/>
    </source>
</evidence>
<organism evidence="2 3">
    <name type="scientific">Streptacidiphilus cavernicola</name>
    <dbReference type="NCBI Taxonomy" id="3342716"/>
    <lineage>
        <taxon>Bacteria</taxon>
        <taxon>Bacillati</taxon>
        <taxon>Actinomycetota</taxon>
        <taxon>Actinomycetes</taxon>
        <taxon>Kitasatosporales</taxon>
        <taxon>Streptomycetaceae</taxon>
        <taxon>Streptacidiphilus</taxon>
    </lineage>
</organism>
<evidence type="ECO:0000313" key="2">
    <source>
        <dbReference type="EMBL" id="MFC1415654.1"/>
    </source>
</evidence>
<dbReference type="Proteomes" id="UP001592531">
    <property type="component" value="Unassembled WGS sequence"/>
</dbReference>
<dbReference type="EMBL" id="JBHFAB010000002">
    <property type="protein sequence ID" value="MFC1415654.1"/>
    <property type="molecule type" value="Genomic_DNA"/>
</dbReference>
<protein>
    <submittedName>
        <fullName evidence="2">Acyl carrier protein</fullName>
    </submittedName>
</protein>
<dbReference type="PROSITE" id="PS50075">
    <property type="entry name" value="CARRIER"/>
    <property type="match status" value="1"/>
</dbReference>
<keyword evidence="3" id="KW-1185">Reference proteome</keyword>
<dbReference type="InterPro" id="IPR036736">
    <property type="entry name" value="ACP-like_sf"/>
</dbReference>
<feature type="domain" description="Carrier" evidence="1">
    <location>
        <begin position="5"/>
        <end position="85"/>
    </location>
</feature>